<evidence type="ECO:0000256" key="3">
    <source>
        <dbReference type="PROSITE-ProRule" id="PRU00781"/>
    </source>
</evidence>
<accession>A0A0C3FU56</accession>
<dbReference type="SMART" id="SM00330">
    <property type="entry name" value="PIPKc"/>
    <property type="match status" value="1"/>
</dbReference>
<name>A0A0C3FU56_PILCF</name>
<dbReference type="InterPro" id="IPR027483">
    <property type="entry name" value="PInositol-4-P-4/5-kinase_C_sf"/>
</dbReference>
<dbReference type="InterPro" id="IPR027484">
    <property type="entry name" value="PInositol-4-P-5-kinase_N"/>
</dbReference>
<dbReference type="Gene3D" id="3.30.800.10">
    <property type="entry name" value="Phosphatidylinositol Phosphate Kinase II Beta"/>
    <property type="match status" value="1"/>
</dbReference>
<dbReference type="OrthoDB" id="158357at2759"/>
<evidence type="ECO:0000313" key="7">
    <source>
        <dbReference type="Proteomes" id="UP000054166"/>
    </source>
</evidence>
<dbReference type="Proteomes" id="UP000054166">
    <property type="component" value="Unassembled WGS sequence"/>
</dbReference>
<feature type="region of interest" description="Disordered" evidence="4">
    <location>
        <begin position="713"/>
        <end position="733"/>
    </location>
</feature>
<keyword evidence="7" id="KW-1185">Reference proteome</keyword>
<keyword evidence="3" id="KW-0418">Kinase</keyword>
<feature type="compositionally biased region" description="Low complexity" evidence="4">
    <location>
        <begin position="809"/>
        <end position="821"/>
    </location>
</feature>
<feature type="domain" description="PIPK" evidence="5">
    <location>
        <begin position="1199"/>
        <end position="1524"/>
    </location>
</feature>
<reference evidence="6 7" key="1">
    <citation type="submission" date="2014-04" db="EMBL/GenBank/DDBJ databases">
        <authorList>
            <consortium name="DOE Joint Genome Institute"/>
            <person name="Kuo A."/>
            <person name="Tarkka M."/>
            <person name="Buscot F."/>
            <person name="Kohler A."/>
            <person name="Nagy L.G."/>
            <person name="Floudas D."/>
            <person name="Copeland A."/>
            <person name="Barry K.W."/>
            <person name="Cichocki N."/>
            <person name="Veneault-Fourrey C."/>
            <person name="LaButti K."/>
            <person name="Lindquist E.A."/>
            <person name="Lipzen A."/>
            <person name="Lundell T."/>
            <person name="Morin E."/>
            <person name="Murat C."/>
            <person name="Sun H."/>
            <person name="Tunlid A."/>
            <person name="Henrissat B."/>
            <person name="Grigoriev I.V."/>
            <person name="Hibbett D.S."/>
            <person name="Martin F."/>
            <person name="Nordberg H.P."/>
            <person name="Cantor M.N."/>
            <person name="Hua S.X."/>
        </authorList>
    </citation>
    <scope>NUCLEOTIDE SEQUENCE [LARGE SCALE GENOMIC DNA]</scope>
    <source>
        <strain evidence="6 7">F 1598</strain>
    </source>
</reference>
<feature type="compositionally biased region" description="Basic and acidic residues" evidence="4">
    <location>
        <begin position="97"/>
        <end position="134"/>
    </location>
</feature>
<keyword evidence="2 3" id="KW-0067">ATP-binding</keyword>
<evidence type="ECO:0000313" key="6">
    <source>
        <dbReference type="EMBL" id="KIM87910.1"/>
    </source>
</evidence>
<dbReference type="EMBL" id="KN832978">
    <property type="protein sequence ID" value="KIM87910.1"/>
    <property type="molecule type" value="Genomic_DNA"/>
</dbReference>
<dbReference type="SUPFAM" id="SSF56104">
    <property type="entry name" value="SAICAR synthase-like"/>
    <property type="match status" value="1"/>
</dbReference>
<keyword evidence="1 3" id="KW-0547">Nucleotide-binding</keyword>
<feature type="compositionally biased region" description="Polar residues" evidence="4">
    <location>
        <begin position="713"/>
        <end position="727"/>
    </location>
</feature>
<dbReference type="GO" id="GO:0046854">
    <property type="term" value="P:phosphatidylinositol phosphate biosynthetic process"/>
    <property type="evidence" value="ECO:0007669"/>
    <property type="project" value="TreeGrafter"/>
</dbReference>
<feature type="region of interest" description="Disordered" evidence="4">
    <location>
        <begin position="1131"/>
        <end position="1206"/>
    </location>
</feature>
<dbReference type="STRING" id="765440.A0A0C3FU56"/>
<organism evidence="6 7">
    <name type="scientific">Piloderma croceum (strain F 1598)</name>
    <dbReference type="NCBI Taxonomy" id="765440"/>
    <lineage>
        <taxon>Eukaryota</taxon>
        <taxon>Fungi</taxon>
        <taxon>Dikarya</taxon>
        <taxon>Basidiomycota</taxon>
        <taxon>Agaricomycotina</taxon>
        <taxon>Agaricomycetes</taxon>
        <taxon>Agaricomycetidae</taxon>
        <taxon>Atheliales</taxon>
        <taxon>Atheliaceae</taxon>
        <taxon>Piloderma</taxon>
    </lineage>
</organism>
<feature type="region of interest" description="Disordered" evidence="4">
    <location>
        <begin position="770"/>
        <end position="868"/>
    </location>
</feature>
<evidence type="ECO:0000259" key="5">
    <source>
        <dbReference type="PROSITE" id="PS51455"/>
    </source>
</evidence>
<evidence type="ECO:0000256" key="4">
    <source>
        <dbReference type="SAM" id="MobiDB-lite"/>
    </source>
</evidence>
<feature type="region of interest" description="Disordered" evidence="4">
    <location>
        <begin position="1074"/>
        <end position="1100"/>
    </location>
</feature>
<protein>
    <recommendedName>
        <fullName evidence="5">PIPK domain-containing protein</fullName>
    </recommendedName>
</protein>
<dbReference type="InterPro" id="IPR044769">
    <property type="entry name" value="PIKfyve_PIPKc"/>
</dbReference>
<dbReference type="GO" id="GO:0000285">
    <property type="term" value="F:1-phosphatidylinositol-3-phosphate 5-kinase activity"/>
    <property type="evidence" value="ECO:0007669"/>
    <property type="project" value="InterPro"/>
</dbReference>
<dbReference type="PROSITE" id="PS51455">
    <property type="entry name" value="PIPK"/>
    <property type="match status" value="1"/>
</dbReference>
<proteinExistence type="predicted"/>
<dbReference type="Pfam" id="PF01504">
    <property type="entry name" value="PIP5K"/>
    <property type="match status" value="1"/>
</dbReference>
<feature type="compositionally biased region" description="Low complexity" evidence="4">
    <location>
        <begin position="1136"/>
        <end position="1151"/>
    </location>
</feature>
<dbReference type="InParanoid" id="A0A0C3FU56"/>
<feature type="compositionally biased region" description="Low complexity" evidence="4">
    <location>
        <begin position="507"/>
        <end position="516"/>
    </location>
</feature>
<dbReference type="InterPro" id="IPR002498">
    <property type="entry name" value="PInositol-4-P-4/5-kinase_core"/>
</dbReference>
<dbReference type="GO" id="GO:0010008">
    <property type="term" value="C:endosome membrane"/>
    <property type="evidence" value="ECO:0007669"/>
    <property type="project" value="TreeGrafter"/>
</dbReference>
<feature type="region of interest" description="Disordered" evidence="4">
    <location>
        <begin position="97"/>
        <end position="146"/>
    </location>
</feature>
<feature type="compositionally biased region" description="Polar residues" evidence="4">
    <location>
        <begin position="844"/>
        <end position="857"/>
    </location>
</feature>
<dbReference type="GO" id="GO:0005524">
    <property type="term" value="F:ATP binding"/>
    <property type="evidence" value="ECO:0007669"/>
    <property type="project" value="UniProtKB-UniRule"/>
</dbReference>
<dbReference type="CDD" id="cd17300">
    <property type="entry name" value="PIPKc_PIKfyve"/>
    <property type="match status" value="1"/>
</dbReference>
<gene>
    <name evidence="6" type="ORF">PILCRDRAFT_814616</name>
</gene>
<keyword evidence="3" id="KW-0808">Transferase</keyword>
<evidence type="ECO:0000256" key="1">
    <source>
        <dbReference type="ARBA" id="ARBA00022741"/>
    </source>
</evidence>
<dbReference type="HOGENOM" id="CLU_000803_1_0_1"/>
<sequence>MASTNQKPLPSIPHWTDISRNFTNLTVEGREHLRKLIHTALAEEDHPLLTEGERESWADALESALDVLGDNIAQDGWLTGVKAARMMQKAKRAEEMKKLEAKKVTKEQEDATKSKGKGKGDTTSEVPRREDKELPNNPPNSTKTENQAEVALRQIRELLARPTPPAPQSSAKLLLCIVPINMDLPTEDSGFDVVPDSAGCVFTPGFFSLPEAFSDNTASGILFGLDEWDVNTFFSDDDSMRVIGGSFVFTGVASPTEHNALSKVLRIAIYVYLSLMLEQHYLSDSNVALKLSKPRASPINPPFVVHATIDVPPSSLAPKRKPRSSLLPSSIVSFFSKKTESLLQRTAGIAPNLGRTISLELKPSSSRGLSPRSSQDRVFGRLRRLSLASDTRSPLSKPSQAEVDAADTPFTSTLKRLEESRDILSSSPGISLAPPSLIVALAAKEIKDSSRRLLANESTGLKSILGWDGGKTQGEGMTGTLGFVRQQGFSVLHSRHVPSTPPPPPDSSSSSLDSSSQLKLPTSTFSPCEKARWITYVYYSRDNRSDKTLGDAIVDLCSAADKPCDKSGCQFKRGQHELRFIHGGLRIIIRVEPRDIDVGTSHDDTVTMWETCKTCNAHSRRNFMSDGTYLHSFAKFLELLCYSRAICTLTPTLCEHTTPPPLPKLTSDSPLPNSRLEIIRHFSYQSHSVSVGLSAVDDIFELRFPRLQLLRSLPNSGKHSEPNSTFGDNHLDDDDAEAEKKVLRREIKSWWRGVAEHIDKFEEIFTQDRPRSFSKSLPRLPSIDDDIDESTSAAETPKARASELPGSRTASASALSSGTTTPKAQAHPLPPLPPGTPTRESELSYKSQGNDASSITNAPPPIAKDEDPVDSLHHLQSLRRSFQRTEQSLYSLLSRTPISSLNDVRTSFLSAARGATRRLSAWQKKHLKGQLTVGNLSVQQPEWWNKGCHAIPGGNVIVREDDWGSIIAFTLSSADYRRELEGMSSGRNASAVQSVPSPSLTPATNQSSFFVANVAYKLFSSSSVTPDPDQEGIVWHEPETYSAVIGRKEHPRDHTSLLSLREVLRNRASVEGFNGLSSRFGGAEGSKSPKVSGMIPPSAQANPTIEITKHTTRREVSGLPETESAGKLIQEMETASTESSHVGSLSSSEMSKSQFDDAPIHRGKAPSLLSGDSDLTVGPKDGDMSQPPALPPKDNEPSSHPETSSFFTNSLTNAVRYMLNTGDLSRPAKNQSSLLPGDSLRIDDRPHIKYDWMIGKRLKFSCTVYYAKEFDGLRRRCGIEDIFLKSLGRSANWAAEGGKSKSNFWKTNDDRFIIKTLVNAWNVADLAVLIDLAPSYFRYMEATYGEPTVLAKLLGFYTVEIKNLESGNTQAKADLLLTENLFYDQNVGKTFDLKGIQGRKLKTASSDNGQAPKNKTLFDGEWIEGQQRTLMLVRPHSKIVLREAIKNDSDFLCRNNVMDYSLLLGIDEAPKQIACGLVDTIGSYTFAKTLEYKAKQGLNSGKDVTVIPPIEYQDRFVKALDGYFLACPDKWSHPLDNTKVINDASLLPSVL</sequence>
<dbReference type="PANTHER" id="PTHR45748">
    <property type="entry name" value="1-PHOSPHATIDYLINOSITOL 3-PHOSPHATE 5-KINASE-RELATED"/>
    <property type="match status" value="1"/>
</dbReference>
<dbReference type="Gene3D" id="3.30.810.10">
    <property type="entry name" value="2-Layer Sandwich"/>
    <property type="match status" value="1"/>
</dbReference>
<dbReference type="GO" id="GO:0000329">
    <property type="term" value="C:fungal-type vacuole membrane"/>
    <property type="evidence" value="ECO:0007669"/>
    <property type="project" value="TreeGrafter"/>
</dbReference>
<reference evidence="7" key="2">
    <citation type="submission" date="2015-01" db="EMBL/GenBank/DDBJ databases">
        <title>Evolutionary Origins and Diversification of the Mycorrhizal Mutualists.</title>
        <authorList>
            <consortium name="DOE Joint Genome Institute"/>
            <consortium name="Mycorrhizal Genomics Consortium"/>
            <person name="Kohler A."/>
            <person name="Kuo A."/>
            <person name="Nagy L.G."/>
            <person name="Floudas D."/>
            <person name="Copeland A."/>
            <person name="Barry K.W."/>
            <person name="Cichocki N."/>
            <person name="Veneault-Fourrey C."/>
            <person name="LaButti K."/>
            <person name="Lindquist E.A."/>
            <person name="Lipzen A."/>
            <person name="Lundell T."/>
            <person name="Morin E."/>
            <person name="Murat C."/>
            <person name="Riley R."/>
            <person name="Ohm R."/>
            <person name="Sun H."/>
            <person name="Tunlid A."/>
            <person name="Henrissat B."/>
            <person name="Grigoriev I.V."/>
            <person name="Hibbett D.S."/>
            <person name="Martin F."/>
        </authorList>
    </citation>
    <scope>NUCLEOTIDE SEQUENCE [LARGE SCALE GENOMIC DNA]</scope>
    <source>
        <strain evidence="7">F 1598</strain>
    </source>
</reference>
<evidence type="ECO:0000256" key="2">
    <source>
        <dbReference type="ARBA" id="ARBA00022840"/>
    </source>
</evidence>
<dbReference type="PANTHER" id="PTHR45748:SF7">
    <property type="entry name" value="1-PHOSPHATIDYLINOSITOL 3-PHOSPHATE 5-KINASE-RELATED"/>
    <property type="match status" value="1"/>
</dbReference>
<feature type="region of interest" description="Disordered" evidence="4">
    <location>
        <begin position="494"/>
        <end position="523"/>
    </location>
</feature>